<dbReference type="SUPFAM" id="SSF46689">
    <property type="entry name" value="Homeodomain-like"/>
    <property type="match status" value="1"/>
</dbReference>
<reference evidence="6 7" key="1">
    <citation type="submission" date="2020-03" db="EMBL/GenBank/DDBJ databases">
        <title>Genomic Encyclopedia of Type Strains, Phase IV (KMG-IV): sequencing the most valuable type-strain genomes for metagenomic binning, comparative biology and taxonomic classification.</title>
        <authorList>
            <person name="Goeker M."/>
        </authorList>
    </citation>
    <scope>NUCLEOTIDE SEQUENCE [LARGE SCALE GENOMIC DNA]</scope>
    <source>
        <strain evidence="6 7">DSM 19867</strain>
    </source>
</reference>
<evidence type="ECO:0000313" key="7">
    <source>
        <dbReference type="Proteomes" id="UP000570514"/>
    </source>
</evidence>
<evidence type="ECO:0000313" key="6">
    <source>
        <dbReference type="EMBL" id="NIK89536.1"/>
    </source>
</evidence>
<keyword evidence="7" id="KW-1185">Reference proteome</keyword>
<keyword evidence="2 4" id="KW-0238">DNA-binding</keyword>
<dbReference type="Pfam" id="PF00440">
    <property type="entry name" value="TetR_N"/>
    <property type="match status" value="1"/>
</dbReference>
<evidence type="ECO:0000259" key="5">
    <source>
        <dbReference type="PROSITE" id="PS50977"/>
    </source>
</evidence>
<comment type="caution">
    <text evidence="6">The sequence shown here is derived from an EMBL/GenBank/DDBJ whole genome shotgun (WGS) entry which is preliminary data.</text>
</comment>
<proteinExistence type="predicted"/>
<dbReference type="InterPro" id="IPR036271">
    <property type="entry name" value="Tet_transcr_reg_TetR-rel_C_sf"/>
</dbReference>
<dbReference type="Proteomes" id="UP000570514">
    <property type="component" value="Unassembled WGS sequence"/>
</dbReference>
<dbReference type="InterPro" id="IPR009057">
    <property type="entry name" value="Homeodomain-like_sf"/>
</dbReference>
<dbReference type="SUPFAM" id="SSF48498">
    <property type="entry name" value="Tetracyclin repressor-like, C-terminal domain"/>
    <property type="match status" value="1"/>
</dbReference>
<accession>A0A846N1C9</accession>
<dbReference type="EMBL" id="JAASRM010000001">
    <property type="protein sequence ID" value="NIK89536.1"/>
    <property type="molecule type" value="Genomic_DNA"/>
</dbReference>
<keyword evidence="3" id="KW-0804">Transcription</keyword>
<dbReference type="AlphaFoldDB" id="A0A846N1C9"/>
<dbReference type="GO" id="GO:0003677">
    <property type="term" value="F:DNA binding"/>
    <property type="evidence" value="ECO:0007669"/>
    <property type="project" value="UniProtKB-UniRule"/>
</dbReference>
<protein>
    <submittedName>
        <fullName evidence="6">AcrR family transcriptional regulator</fullName>
    </submittedName>
</protein>
<sequence>MQDTSKPTKRAAERIRETAEELFYREGIRAVGVDEIVSRAGVTKPSLYRTYPSKDELAADYLRHHGAERLKAFDALFADGKDARASLRKWLFGIQTRASTPEYRGCGNSNAVVEYPHPDHPARQAALEVKRQFRERYRNVAKKLGAKNPAMLADMLILLIEGAHLSGQLFGAEAPARHLVAAADALIDAHIPHPQKAKGA</sequence>
<gene>
    <name evidence="6" type="ORF">FHS83_002854</name>
</gene>
<evidence type="ECO:0000256" key="4">
    <source>
        <dbReference type="PROSITE-ProRule" id="PRU00335"/>
    </source>
</evidence>
<dbReference type="RefSeq" id="WP_167083616.1">
    <property type="nucleotide sequence ID" value="NZ_BAAADC010000001.1"/>
</dbReference>
<feature type="domain" description="HTH tetR-type" evidence="5">
    <location>
        <begin position="9"/>
        <end position="69"/>
    </location>
</feature>
<dbReference type="PROSITE" id="PS50977">
    <property type="entry name" value="HTH_TETR_2"/>
    <property type="match status" value="1"/>
</dbReference>
<dbReference type="Gene3D" id="1.10.357.10">
    <property type="entry name" value="Tetracycline Repressor, domain 2"/>
    <property type="match status" value="1"/>
</dbReference>
<dbReference type="InterPro" id="IPR001647">
    <property type="entry name" value="HTH_TetR"/>
</dbReference>
<name>A0A846N1C9_9PROT</name>
<organism evidence="6 7">
    <name type="scientific">Rhizomicrobium palustre</name>
    <dbReference type="NCBI Taxonomy" id="189966"/>
    <lineage>
        <taxon>Bacteria</taxon>
        <taxon>Pseudomonadati</taxon>
        <taxon>Pseudomonadota</taxon>
        <taxon>Alphaproteobacteria</taxon>
        <taxon>Micropepsales</taxon>
        <taxon>Micropepsaceae</taxon>
        <taxon>Rhizomicrobium</taxon>
    </lineage>
</organism>
<evidence type="ECO:0000256" key="3">
    <source>
        <dbReference type="ARBA" id="ARBA00023163"/>
    </source>
</evidence>
<feature type="DNA-binding region" description="H-T-H motif" evidence="4">
    <location>
        <begin position="32"/>
        <end position="51"/>
    </location>
</feature>
<dbReference type="PANTHER" id="PTHR47506:SF3">
    <property type="entry name" value="HTH-TYPE TRANSCRIPTIONAL REGULATOR LMRA"/>
    <property type="match status" value="1"/>
</dbReference>
<evidence type="ECO:0000256" key="2">
    <source>
        <dbReference type="ARBA" id="ARBA00023125"/>
    </source>
</evidence>
<dbReference type="PANTHER" id="PTHR47506">
    <property type="entry name" value="TRANSCRIPTIONAL REGULATORY PROTEIN"/>
    <property type="match status" value="1"/>
</dbReference>
<evidence type="ECO:0000256" key="1">
    <source>
        <dbReference type="ARBA" id="ARBA00023015"/>
    </source>
</evidence>
<keyword evidence="1" id="KW-0805">Transcription regulation</keyword>
<dbReference type="PRINTS" id="PR00455">
    <property type="entry name" value="HTHTETR"/>
</dbReference>